<reference evidence="2" key="2">
    <citation type="submission" date="2018-05" db="EMBL/GenBank/DDBJ databases">
        <title>OpunRS2 (Oryza punctata Reference Sequence Version 2).</title>
        <authorList>
            <person name="Zhang J."/>
            <person name="Kudrna D."/>
            <person name="Lee S."/>
            <person name="Talag J."/>
            <person name="Welchert J."/>
            <person name="Wing R.A."/>
        </authorList>
    </citation>
    <scope>NUCLEOTIDE SEQUENCE [LARGE SCALE GENOMIC DNA]</scope>
</reference>
<accession>A0A0E0LC80</accession>
<protein>
    <submittedName>
        <fullName evidence="2">Uncharacterized protein</fullName>
    </submittedName>
</protein>
<proteinExistence type="predicted"/>
<name>A0A0E0LC80_ORYPU</name>
<dbReference type="Proteomes" id="UP000026962">
    <property type="component" value="Chromosome 6"/>
</dbReference>
<dbReference type="EnsemblPlants" id="OPUNC06G15450.1">
    <property type="protein sequence ID" value="OPUNC06G15450.1"/>
    <property type="gene ID" value="OPUNC06G15450"/>
</dbReference>
<evidence type="ECO:0000313" key="2">
    <source>
        <dbReference type="EnsemblPlants" id="OPUNC06G15450.1"/>
    </source>
</evidence>
<feature type="compositionally biased region" description="Basic and acidic residues" evidence="1">
    <location>
        <begin position="60"/>
        <end position="69"/>
    </location>
</feature>
<dbReference type="HOGENOM" id="CLU_2337268_0_0_1"/>
<evidence type="ECO:0000313" key="3">
    <source>
        <dbReference type="Proteomes" id="UP000026962"/>
    </source>
</evidence>
<sequence length="98" mass="11424">MAAFHQGCKNENFIKWWARKTSLGGSNVISVRQMFDRANKDANSELAVYSQIKKRPSYQPRRDNTDPPRNRPPKHKNKEVNVAEQSTLLYHPLYLQPN</sequence>
<dbReference type="AlphaFoldDB" id="A0A0E0LC80"/>
<feature type="region of interest" description="Disordered" evidence="1">
    <location>
        <begin position="46"/>
        <end position="80"/>
    </location>
</feature>
<keyword evidence="3" id="KW-1185">Reference proteome</keyword>
<organism evidence="2">
    <name type="scientific">Oryza punctata</name>
    <name type="common">Red rice</name>
    <dbReference type="NCBI Taxonomy" id="4537"/>
    <lineage>
        <taxon>Eukaryota</taxon>
        <taxon>Viridiplantae</taxon>
        <taxon>Streptophyta</taxon>
        <taxon>Embryophyta</taxon>
        <taxon>Tracheophyta</taxon>
        <taxon>Spermatophyta</taxon>
        <taxon>Magnoliopsida</taxon>
        <taxon>Liliopsida</taxon>
        <taxon>Poales</taxon>
        <taxon>Poaceae</taxon>
        <taxon>BOP clade</taxon>
        <taxon>Oryzoideae</taxon>
        <taxon>Oryzeae</taxon>
        <taxon>Oryzinae</taxon>
        <taxon>Oryza</taxon>
    </lineage>
</organism>
<dbReference type="Gramene" id="OPUNC06G15450.1">
    <property type="protein sequence ID" value="OPUNC06G15450.1"/>
    <property type="gene ID" value="OPUNC06G15450"/>
</dbReference>
<evidence type="ECO:0000256" key="1">
    <source>
        <dbReference type="SAM" id="MobiDB-lite"/>
    </source>
</evidence>
<reference evidence="2" key="1">
    <citation type="submission" date="2015-04" db="UniProtKB">
        <authorList>
            <consortium name="EnsemblPlants"/>
        </authorList>
    </citation>
    <scope>IDENTIFICATION</scope>
</reference>